<dbReference type="Pfam" id="PF20803">
    <property type="entry name" value="PaaX_M"/>
    <property type="match status" value="1"/>
</dbReference>
<name>A0A6C2U776_PONDE</name>
<evidence type="ECO:0000313" key="3">
    <source>
        <dbReference type="Proteomes" id="UP000366872"/>
    </source>
</evidence>
<dbReference type="PANTHER" id="PTHR30319">
    <property type="entry name" value="PHENYLACETIC ACID REGULATOR-RELATED TRANSCRIPTIONAL REPRESSOR"/>
    <property type="match status" value="1"/>
</dbReference>
<evidence type="ECO:0000313" key="2">
    <source>
        <dbReference type="EMBL" id="VGO15256.1"/>
    </source>
</evidence>
<evidence type="ECO:0000259" key="1">
    <source>
        <dbReference type="Pfam" id="PF20803"/>
    </source>
</evidence>
<dbReference type="Proteomes" id="UP000366872">
    <property type="component" value="Unassembled WGS sequence"/>
</dbReference>
<dbReference type="EMBL" id="CAAHFG010000002">
    <property type="protein sequence ID" value="VGO15256.1"/>
    <property type="molecule type" value="Genomic_DNA"/>
</dbReference>
<reference evidence="2 3" key="1">
    <citation type="submission" date="2019-04" db="EMBL/GenBank/DDBJ databases">
        <authorList>
            <person name="Van Vliet M D."/>
        </authorList>
    </citation>
    <scope>NUCLEOTIDE SEQUENCE [LARGE SCALE GENOMIC DNA]</scope>
    <source>
        <strain evidence="2 3">F1</strain>
    </source>
</reference>
<feature type="domain" description="Transcriptional repressor PaaX-like central Cas2-like" evidence="1">
    <location>
        <begin position="80"/>
        <end position="160"/>
    </location>
</feature>
<gene>
    <name evidence="2" type="ORF">PDESU_03838</name>
</gene>
<keyword evidence="3" id="KW-1185">Reference proteome</keyword>
<protein>
    <recommendedName>
        <fullName evidence="1">Transcriptional repressor PaaX-like central Cas2-like domain-containing protein</fullName>
    </recommendedName>
</protein>
<dbReference type="Gene3D" id="3.30.70.2650">
    <property type="match status" value="1"/>
</dbReference>
<dbReference type="GO" id="GO:0006351">
    <property type="term" value="P:DNA-templated transcription"/>
    <property type="evidence" value="ECO:0007669"/>
    <property type="project" value="TreeGrafter"/>
</dbReference>
<organism evidence="2 3">
    <name type="scientific">Pontiella desulfatans</name>
    <dbReference type="NCBI Taxonomy" id="2750659"/>
    <lineage>
        <taxon>Bacteria</taxon>
        <taxon>Pseudomonadati</taxon>
        <taxon>Kiritimatiellota</taxon>
        <taxon>Kiritimatiellia</taxon>
        <taxon>Kiritimatiellales</taxon>
        <taxon>Pontiellaceae</taxon>
        <taxon>Pontiella</taxon>
    </lineage>
</organism>
<dbReference type="PANTHER" id="PTHR30319:SF1">
    <property type="entry name" value="TRANSCRIPTIONAL REPRESSOR PAAX"/>
    <property type="match status" value="1"/>
</dbReference>
<dbReference type="AlphaFoldDB" id="A0A6C2U776"/>
<sequence length="251" mass="28819">MELLELLDVASVFLSRGGWAVLNRSCYPNQKLYRDATYRLRDKGLLVHHREGGRTPKLTLTEAGEGSLPDYFNPEKAWSRKWNSIWYLFVYDVPEADRKYRDVLRQFLKRLNMGCLQQSVWITPIDIRPEFDDLVKAASVDAFAYLFESRTVLGLPNRRVVDDAWDFDRVKQIQSHYCNVMEENMARLANGKVGVEDLAPLIRLSLEGLGAAFSEDPLLPKILWPPGYEGERAIGLHRTLFESIGKTLQNA</sequence>
<accession>A0A6C2U776</accession>
<proteinExistence type="predicted"/>
<dbReference type="InterPro" id="IPR048846">
    <property type="entry name" value="PaaX-like_central"/>
</dbReference>